<evidence type="ECO:0000256" key="1">
    <source>
        <dbReference type="ARBA" id="ARBA00038087"/>
    </source>
</evidence>
<dbReference type="InterPro" id="IPR058531">
    <property type="entry name" value="Baseplate_J_M"/>
</dbReference>
<dbReference type="PANTHER" id="PTHR37829">
    <property type="entry name" value="PHAGE-LIKE ELEMENT PBSX PROTEIN XKDT"/>
    <property type="match status" value="1"/>
</dbReference>
<dbReference type="Pfam" id="PF26079">
    <property type="entry name" value="Baseplate_J_C"/>
    <property type="match status" value="1"/>
</dbReference>
<dbReference type="PANTHER" id="PTHR37829:SF3">
    <property type="entry name" value="PROTEIN JAYE-RELATED"/>
    <property type="match status" value="1"/>
</dbReference>
<accession>A0ABU7VW25</accession>
<dbReference type="Pfam" id="PF04865">
    <property type="entry name" value="Baseplate_J"/>
    <property type="match status" value="1"/>
</dbReference>
<dbReference type="Proteomes" id="UP001306950">
    <property type="component" value="Unassembled WGS sequence"/>
</dbReference>
<dbReference type="InterPro" id="IPR052399">
    <property type="entry name" value="Phage_Baseplate_Assmbl_Protein"/>
</dbReference>
<dbReference type="InterPro" id="IPR006949">
    <property type="entry name" value="Barrel_Baseplate_J-like"/>
</dbReference>
<evidence type="ECO:0000313" key="6">
    <source>
        <dbReference type="Proteomes" id="UP001306950"/>
    </source>
</evidence>
<evidence type="ECO:0000259" key="3">
    <source>
        <dbReference type="Pfam" id="PF26078"/>
    </source>
</evidence>
<organism evidence="5 6">
    <name type="scientific">Paenibacillus haidiansis</name>
    <dbReference type="NCBI Taxonomy" id="1574488"/>
    <lineage>
        <taxon>Bacteria</taxon>
        <taxon>Bacillati</taxon>
        <taxon>Bacillota</taxon>
        <taxon>Bacilli</taxon>
        <taxon>Bacillales</taxon>
        <taxon>Paenibacillaceae</taxon>
        <taxon>Paenibacillus</taxon>
    </lineage>
</organism>
<dbReference type="EMBL" id="JAZHPZ010000008">
    <property type="protein sequence ID" value="MEF2967473.1"/>
    <property type="molecule type" value="Genomic_DNA"/>
</dbReference>
<reference evidence="5 6" key="1">
    <citation type="submission" date="2024-02" db="EMBL/GenBank/DDBJ databases">
        <title>A nitrogen-fixing paenibacillus bacterium.</title>
        <authorList>
            <person name="Zhang W.L."/>
            <person name="Chen S.F."/>
        </authorList>
    </citation>
    <scope>NUCLEOTIDE SEQUENCE [LARGE SCALE GENOMIC DNA]</scope>
    <source>
        <strain evidence="5 6">M1</strain>
    </source>
</reference>
<protein>
    <submittedName>
        <fullName evidence="5">Baseplate J/gp47 family protein</fullName>
    </submittedName>
</protein>
<dbReference type="RefSeq" id="WP_331847692.1">
    <property type="nucleotide sequence ID" value="NZ_JAZHPZ010000008.1"/>
</dbReference>
<gene>
    <name evidence="5" type="ORF">V3851_16725</name>
</gene>
<sequence>MYENQTKEAILERMRQASPEGIDTRQGSVTYDLLSPAAIELAHAYIALDQVLKFGFAGPEQPSEFLDLRAAEFGVTRRPSVKASGEVVFTGDDGTVIPVGTSVCTDEEEPIVFVTTEAGIINQRTAKLKAEAVTGGIRGNVDAGRIKLMMGNLSGVISVTNPQEFANGAETESDESLLGRYFDRVRRPATSGNAWHYRQWALEVPGVGDVKVFPTWKGGGTVKLSILSEDKQEPDDEIIEEVAKAVGERRPLGAEVTVSKAKGVEINVSASLTLVPGADLEEIKTLFRTNLKEFLAGIAFKTKIVSFIRIFGLLLDIEQVADFSDLQINGVGGNLEMEDEEVAIAGTVDFVVKQKL</sequence>
<keyword evidence="6" id="KW-1185">Reference proteome</keyword>
<evidence type="ECO:0000259" key="4">
    <source>
        <dbReference type="Pfam" id="PF26079"/>
    </source>
</evidence>
<name>A0ABU7VW25_9BACL</name>
<feature type="domain" description="Baseplate J-like central" evidence="3">
    <location>
        <begin position="189"/>
        <end position="259"/>
    </location>
</feature>
<evidence type="ECO:0000259" key="2">
    <source>
        <dbReference type="Pfam" id="PF04865"/>
    </source>
</evidence>
<comment type="similarity">
    <text evidence="1">Belongs to the Mu gp47/PBSX XkdT family.</text>
</comment>
<proteinExistence type="inferred from homology"/>
<feature type="domain" description="Baseplate J-like C-terminal" evidence="4">
    <location>
        <begin position="266"/>
        <end position="350"/>
    </location>
</feature>
<comment type="caution">
    <text evidence="5">The sequence shown here is derived from an EMBL/GenBank/DDBJ whole genome shotgun (WGS) entry which is preliminary data.</text>
</comment>
<feature type="domain" description="Baseplate protein J-like barrel" evidence="2">
    <location>
        <begin position="87"/>
        <end position="168"/>
    </location>
</feature>
<dbReference type="Pfam" id="PF26078">
    <property type="entry name" value="Baseplate_J_M"/>
    <property type="match status" value="1"/>
</dbReference>
<evidence type="ECO:0000313" key="5">
    <source>
        <dbReference type="EMBL" id="MEF2967473.1"/>
    </source>
</evidence>
<dbReference type="InterPro" id="IPR058530">
    <property type="entry name" value="Baseplate_J-like_C"/>
</dbReference>